<sequence length="66" mass="7550">MSVPRAIRADAWQGNSVSNKGQYVLRRGLKCRCRGGQRGECPHVLLHRRHRHRGSGQDYARPQRDG</sequence>
<dbReference type="AlphaFoldDB" id="W7SZ65"/>
<organism evidence="1 2">
    <name type="scientific">Nannochloropsis gaditana</name>
    <dbReference type="NCBI Taxonomy" id="72520"/>
    <lineage>
        <taxon>Eukaryota</taxon>
        <taxon>Sar</taxon>
        <taxon>Stramenopiles</taxon>
        <taxon>Ochrophyta</taxon>
        <taxon>Eustigmatophyceae</taxon>
        <taxon>Eustigmatales</taxon>
        <taxon>Monodopsidaceae</taxon>
        <taxon>Nannochloropsis</taxon>
    </lineage>
</organism>
<keyword evidence="2" id="KW-1185">Reference proteome</keyword>
<accession>W7SZ65</accession>
<protein>
    <submittedName>
        <fullName evidence="1">Uncharacterized protein</fullName>
    </submittedName>
</protein>
<gene>
    <name evidence="1" type="ORF">Naga_101502g1</name>
</gene>
<evidence type="ECO:0000313" key="2">
    <source>
        <dbReference type="Proteomes" id="UP000019335"/>
    </source>
</evidence>
<dbReference type="Proteomes" id="UP000019335">
    <property type="component" value="Unassembled WGS sequence"/>
</dbReference>
<reference evidence="1 2" key="1">
    <citation type="journal article" date="2014" name="Mol. Plant">
        <title>Chromosome Scale Genome Assembly and Transcriptome Profiling of Nannochloropsis gaditana in Nitrogen Depletion.</title>
        <authorList>
            <person name="Corteggiani Carpinelli E."/>
            <person name="Telatin A."/>
            <person name="Vitulo N."/>
            <person name="Forcato C."/>
            <person name="D'Angelo M."/>
            <person name="Schiavon R."/>
            <person name="Vezzi A."/>
            <person name="Giacometti G.M."/>
            <person name="Morosinotto T."/>
            <person name="Valle G."/>
        </authorList>
    </citation>
    <scope>NUCLEOTIDE SEQUENCE [LARGE SCALE GENOMIC DNA]</scope>
    <source>
        <strain evidence="1 2">B-31</strain>
    </source>
</reference>
<evidence type="ECO:0000313" key="1">
    <source>
        <dbReference type="EMBL" id="EWM20150.1"/>
    </source>
</evidence>
<dbReference type="EMBL" id="AZIL01003307">
    <property type="protein sequence ID" value="EWM20150.1"/>
    <property type="molecule type" value="Genomic_DNA"/>
</dbReference>
<name>W7SZ65_9STRA</name>
<comment type="caution">
    <text evidence="1">The sequence shown here is derived from an EMBL/GenBank/DDBJ whole genome shotgun (WGS) entry which is preliminary data.</text>
</comment>
<proteinExistence type="predicted"/>